<protein>
    <submittedName>
        <fullName evidence="2">Uncharacterized protein</fullName>
    </submittedName>
</protein>
<evidence type="ECO:0000313" key="3">
    <source>
        <dbReference type="Proteomes" id="UP001235744"/>
    </source>
</evidence>
<evidence type="ECO:0000313" key="2">
    <source>
        <dbReference type="EMBL" id="WLQ61962.1"/>
    </source>
</evidence>
<dbReference type="EMBL" id="CP120988">
    <property type="protein sequence ID" value="WLQ61962.1"/>
    <property type="molecule type" value="Genomic_DNA"/>
</dbReference>
<feature type="region of interest" description="Disordered" evidence="1">
    <location>
        <begin position="1"/>
        <end position="53"/>
    </location>
</feature>
<gene>
    <name evidence="2" type="ORF">P8A19_40805</name>
</gene>
<evidence type="ECO:0000256" key="1">
    <source>
        <dbReference type="SAM" id="MobiDB-lite"/>
    </source>
</evidence>
<dbReference type="Proteomes" id="UP001235744">
    <property type="component" value="Chromosome"/>
</dbReference>
<keyword evidence="3" id="KW-1185">Reference proteome</keyword>
<sequence>MVSARGSDLASVGGPADGGTEHRPLAEATGKVHIGGETYRGNPGLPPEVKDTPEGLANGLPAVEDCTPWEDLRETHLARLVAKRPAVA</sequence>
<reference evidence="2 3" key="1">
    <citation type="submission" date="2023-03" db="EMBL/GenBank/DDBJ databases">
        <title>Isolation and description of six Streptomyces strains from soil environments, able to metabolize different microbial glucans.</title>
        <authorList>
            <person name="Widen T."/>
            <person name="Larsbrink J."/>
        </authorList>
    </citation>
    <scope>NUCLEOTIDE SEQUENCE [LARGE SCALE GENOMIC DNA]</scope>
    <source>
        <strain evidence="2 3">Alt2</strain>
    </source>
</reference>
<dbReference type="RefSeq" id="WP_306072144.1">
    <property type="nucleotide sequence ID" value="NZ_CP120988.1"/>
</dbReference>
<name>A0ABY9J755_9ACTN</name>
<organism evidence="2 3">
    <name type="scientific">Streptomyces poriferorum</name>
    <dbReference type="NCBI Taxonomy" id="2798799"/>
    <lineage>
        <taxon>Bacteria</taxon>
        <taxon>Bacillati</taxon>
        <taxon>Actinomycetota</taxon>
        <taxon>Actinomycetes</taxon>
        <taxon>Kitasatosporales</taxon>
        <taxon>Streptomycetaceae</taxon>
        <taxon>Streptomyces</taxon>
    </lineage>
</organism>
<accession>A0ABY9J755</accession>
<proteinExistence type="predicted"/>